<accession>A0ABR1RBR0</accession>
<dbReference type="Proteomes" id="UP001396898">
    <property type="component" value="Unassembled WGS sequence"/>
</dbReference>
<protein>
    <submittedName>
        <fullName evidence="2">Alpha/beta-Hydrolase</fullName>
    </submittedName>
</protein>
<feature type="signal peptide" evidence="1">
    <location>
        <begin position="1"/>
        <end position="17"/>
    </location>
</feature>
<keyword evidence="1" id="KW-0732">Signal</keyword>
<organism evidence="2 3">
    <name type="scientific">Apiospora marii</name>
    <dbReference type="NCBI Taxonomy" id="335849"/>
    <lineage>
        <taxon>Eukaryota</taxon>
        <taxon>Fungi</taxon>
        <taxon>Dikarya</taxon>
        <taxon>Ascomycota</taxon>
        <taxon>Pezizomycotina</taxon>
        <taxon>Sordariomycetes</taxon>
        <taxon>Xylariomycetidae</taxon>
        <taxon>Amphisphaeriales</taxon>
        <taxon>Apiosporaceae</taxon>
        <taxon>Apiospora</taxon>
    </lineage>
</organism>
<feature type="chain" id="PRO_5046459490" evidence="1">
    <location>
        <begin position="18"/>
        <end position="296"/>
    </location>
</feature>
<evidence type="ECO:0000313" key="2">
    <source>
        <dbReference type="EMBL" id="KAK8008048.1"/>
    </source>
</evidence>
<proteinExistence type="predicted"/>
<keyword evidence="3" id="KW-1185">Reference proteome</keyword>
<dbReference type="PANTHER" id="PTHR33428:SF14">
    <property type="entry name" value="CARBOXYLESTERASE TYPE B DOMAIN-CONTAINING PROTEIN"/>
    <property type="match status" value="1"/>
</dbReference>
<gene>
    <name evidence="2" type="ORF">PG991_010599</name>
</gene>
<dbReference type="PANTHER" id="PTHR33428">
    <property type="entry name" value="CHLOROPHYLLASE-2, CHLOROPLASTIC"/>
    <property type="match status" value="1"/>
</dbReference>
<reference evidence="2 3" key="1">
    <citation type="submission" date="2023-01" db="EMBL/GenBank/DDBJ databases">
        <title>Analysis of 21 Apiospora genomes using comparative genomics revels a genus with tremendous synthesis potential of carbohydrate active enzymes and secondary metabolites.</title>
        <authorList>
            <person name="Sorensen T."/>
        </authorList>
    </citation>
    <scope>NUCLEOTIDE SEQUENCE [LARGE SCALE GENOMIC DNA]</scope>
    <source>
        <strain evidence="2 3">CBS 20057</strain>
    </source>
</reference>
<name>A0ABR1RBR0_9PEZI</name>
<comment type="caution">
    <text evidence="2">The sequence shown here is derived from an EMBL/GenBank/DDBJ whole genome shotgun (WGS) entry which is preliminary data.</text>
</comment>
<sequence>MKFNTVAIAALAGVASASPVEMRQNGGGDGPFGPGTYKTESSLQQHTIYMPTKSTDSTKLPVLVWGNGACSADGRSNVQLLQQIASYGYLAISSGGPGQQGSTTAKMMTDSIDWAVANAGKGDYANVDVTKIMAAGFSCGGVEAYAQIWDSRVSTVGIFSSGLLDNQTAATHFDKPILYVLGGQSDIAYANVSFHPVHPTTPPPSLFPVSNIWLAQGERDFKSLPANTPAWKGNINVGHGGTLNDQNGGKFGKAGLNWLQYIFRGDEQAKAYLTGGYQADGWAVETHAFDQLKPIV</sequence>
<dbReference type="Gene3D" id="3.40.50.1820">
    <property type="entry name" value="alpha/beta hydrolase"/>
    <property type="match status" value="1"/>
</dbReference>
<dbReference type="SUPFAM" id="SSF53474">
    <property type="entry name" value="alpha/beta-Hydrolases"/>
    <property type="match status" value="1"/>
</dbReference>
<dbReference type="InterPro" id="IPR029058">
    <property type="entry name" value="AB_hydrolase_fold"/>
</dbReference>
<evidence type="ECO:0000256" key="1">
    <source>
        <dbReference type="SAM" id="SignalP"/>
    </source>
</evidence>
<dbReference type="EMBL" id="JAQQWI010000016">
    <property type="protein sequence ID" value="KAK8008048.1"/>
    <property type="molecule type" value="Genomic_DNA"/>
</dbReference>
<evidence type="ECO:0000313" key="3">
    <source>
        <dbReference type="Proteomes" id="UP001396898"/>
    </source>
</evidence>